<comment type="caution">
    <text evidence="2">The sequence shown here is derived from an EMBL/GenBank/DDBJ whole genome shotgun (WGS) entry which is preliminary data.</text>
</comment>
<name>A0A1Y2G0G7_9BASI</name>
<sequence length="207" mass="23194">MLCTLVTLSNKQLCRAESSSRPTNPPNAALSFPLLPGSKVRMYPLTTYRGIYPLLLFLYISCTLAQHVETDSIDLQLNPHSAWDDLIIDQQPEDTSEQDKEPVQQQQQLNSQDNDILSIIATTYLQPRPTPPSKPLINPTPRFNDDGQHQQQEGDLKLLPAPTPTPKKSRKRRRDQAANIFRTLGCMSLPLSPSLSPSLSLPLSRRS</sequence>
<protein>
    <submittedName>
        <fullName evidence="2">Uncharacterized protein</fullName>
    </submittedName>
</protein>
<gene>
    <name evidence="2" type="ORF">BCR35DRAFT_133692</name>
</gene>
<evidence type="ECO:0000313" key="3">
    <source>
        <dbReference type="Proteomes" id="UP000193467"/>
    </source>
</evidence>
<dbReference type="EMBL" id="MCGR01000004">
    <property type="protein sequence ID" value="ORY90142.1"/>
    <property type="molecule type" value="Genomic_DNA"/>
</dbReference>
<proteinExistence type="predicted"/>
<dbReference type="Proteomes" id="UP000193467">
    <property type="component" value="Unassembled WGS sequence"/>
</dbReference>
<evidence type="ECO:0000313" key="2">
    <source>
        <dbReference type="EMBL" id="ORY90142.1"/>
    </source>
</evidence>
<accession>A0A1Y2G0G7</accession>
<keyword evidence="3" id="KW-1185">Reference proteome</keyword>
<feature type="compositionally biased region" description="Basic and acidic residues" evidence="1">
    <location>
        <begin position="143"/>
        <end position="156"/>
    </location>
</feature>
<dbReference type="InParanoid" id="A0A1Y2G0G7"/>
<dbReference type="AlphaFoldDB" id="A0A1Y2G0G7"/>
<reference evidence="2 3" key="1">
    <citation type="submission" date="2016-07" db="EMBL/GenBank/DDBJ databases">
        <title>Pervasive Adenine N6-methylation of Active Genes in Fungi.</title>
        <authorList>
            <consortium name="DOE Joint Genome Institute"/>
            <person name="Mondo S.J."/>
            <person name="Dannebaum R.O."/>
            <person name="Kuo R.C."/>
            <person name="Labutti K."/>
            <person name="Haridas S."/>
            <person name="Kuo A."/>
            <person name="Salamov A."/>
            <person name="Ahrendt S.R."/>
            <person name="Lipzen A."/>
            <person name="Sullivan W."/>
            <person name="Andreopoulos W.B."/>
            <person name="Clum A."/>
            <person name="Lindquist E."/>
            <person name="Daum C."/>
            <person name="Ramamoorthy G.K."/>
            <person name="Gryganskyi A."/>
            <person name="Culley D."/>
            <person name="Magnuson J.K."/>
            <person name="James T.Y."/>
            <person name="O'Malley M.A."/>
            <person name="Stajich J.E."/>
            <person name="Spatafora J.W."/>
            <person name="Visel A."/>
            <person name="Grigoriev I.V."/>
        </authorList>
    </citation>
    <scope>NUCLEOTIDE SEQUENCE [LARGE SCALE GENOMIC DNA]</scope>
    <source>
        <strain evidence="2 3">62-1032</strain>
    </source>
</reference>
<feature type="region of interest" description="Disordered" evidence="1">
    <location>
        <begin position="125"/>
        <end position="176"/>
    </location>
</feature>
<evidence type="ECO:0000256" key="1">
    <source>
        <dbReference type="SAM" id="MobiDB-lite"/>
    </source>
</evidence>
<feature type="region of interest" description="Disordered" evidence="1">
    <location>
        <begin position="93"/>
        <end position="112"/>
    </location>
</feature>
<organism evidence="2 3">
    <name type="scientific">Leucosporidium creatinivorum</name>
    <dbReference type="NCBI Taxonomy" id="106004"/>
    <lineage>
        <taxon>Eukaryota</taxon>
        <taxon>Fungi</taxon>
        <taxon>Dikarya</taxon>
        <taxon>Basidiomycota</taxon>
        <taxon>Pucciniomycotina</taxon>
        <taxon>Microbotryomycetes</taxon>
        <taxon>Leucosporidiales</taxon>
        <taxon>Leucosporidium</taxon>
    </lineage>
</organism>